<feature type="compositionally biased region" description="Polar residues" evidence="1">
    <location>
        <begin position="18"/>
        <end position="31"/>
    </location>
</feature>
<reference evidence="2" key="1">
    <citation type="submission" date="2014-12" db="EMBL/GenBank/DDBJ databases">
        <title>Insight into the proteome of Arion vulgaris.</title>
        <authorList>
            <person name="Aradska J."/>
            <person name="Bulat T."/>
            <person name="Smidak R."/>
            <person name="Sarate P."/>
            <person name="Gangsoo J."/>
            <person name="Sialana F."/>
            <person name="Bilban M."/>
            <person name="Lubec G."/>
        </authorList>
    </citation>
    <scope>NUCLEOTIDE SEQUENCE</scope>
    <source>
        <tissue evidence="2">Skin</tissue>
    </source>
</reference>
<feature type="non-terminal residue" evidence="2">
    <location>
        <position position="1"/>
    </location>
</feature>
<evidence type="ECO:0000256" key="1">
    <source>
        <dbReference type="SAM" id="MobiDB-lite"/>
    </source>
</evidence>
<dbReference type="AlphaFoldDB" id="A0A0B6YLV0"/>
<feature type="region of interest" description="Disordered" evidence="1">
    <location>
        <begin position="1"/>
        <end position="33"/>
    </location>
</feature>
<dbReference type="EMBL" id="HACG01010334">
    <property type="protein sequence ID" value="CEK57199.1"/>
    <property type="molecule type" value="Transcribed_RNA"/>
</dbReference>
<organism evidence="2">
    <name type="scientific">Arion vulgaris</name>
    <dbReference type="NCBI Taxonomy" id="1028688"/>
    <lineage>
        <taxon>Eukaryota</taxon>
        <taxon>Metazoa</taxon>
        <taxon>Spiralia</taxon>
        <taxon>Lophotrochozoa</taxon>
        <taxon>Mollusca</taxon>
        <taxon>Gastropoda</taxon>
        <taxon>Heterobranchia</taxon>
        <taxon>Euthyneura</taxon>
        <taxon>Panpulmonata</taxon>
        <taxon>Eupulmonata</taxon>
        <taxon>Stylommatophora</taxon>
        <taxon>Helicina</taxon>
        <taxon>Arionoidea</taxon>
        <taxon>Arionidae</taxon>
        <taxon>Arion</taxon>
    </lineage>
</organism>
<protein>
    <submittedName>
        <fullName evidence="2">Uncharacterized protein</fullName>
    </submittedName>
</protein>
<proteinExistence type="predicted"/>
<sequence length="119" mass="13147">RSEGTFKLAAPPRPPPEQTQCKQASKENPVQKTDPALASMWRQNARANLFSDSESSDSSDLTYTETDSSSSSEKRPVNKLTSCIQNGRTVSDLKPQNLKANGTDLLTNQTQMVVKMYTH</sequence>
<accession>A0A0B6YLV0</accession>
<gene>
    <name evidence="2" type="primary">ORF29531</name>
</gene>
<feature type="compositionally biased region" description="Low complexity" evidence="1">
    <location>
        <begin position="51"/>
        <end position="71"/>
    </location>
</feature>
<name>A0A0B6YLV0_9EUPU</name>
<feature type="region of interest" description="Disordered" evidence="1">
    <location>
        <begin position="45"/>
        <end position="79"/>
    </location>
</feature>
<evidence type="ECO:0000313" key="2">
    <source>
        <dbReference type="EMBL" id="CEK57199.1"/>
    </source>
</evidence>